<dbReference type="AlphaFoldDB" id="M0BRI2"/>
<name>M0BRI2_9EURY</name>
<evidence type="ECO:0008006" key="4">
    <source>
        <dbReference type="Google" id="ProtNLM"/>
    </source>
</evidence>
<dbReference type="InterPro" id="IPR043826">
    <property type="entry name" value="DUF5803"/>
</dbReference>
<dbReference type="STRING" id="1227490.C479_02161"/>
<keyword evidence="3" id="KW-1185">Reference proteome</keyword>
<protein>
    <recommendedName>
        <fullName evidence="4">Lipoprotein</fullName>
    </recommendedName>
</protein>
<dbReference type="EMBL" id="AOIQ01000006">
    <property type="protein sequence ID" value="ELZ13611.1"/>
    <property type="molecule type" value="Genomic_DNA"/>
</dbReference>
<reference evidence="2 3" key="1">
    <citation type="journal article" date="2014" name="PLoS Genet.">
        <title>Phylogenetically driven sequencing of extremely halophilic archaea reveals strategies for static and dynamic osmo-response.</title>
        <authorList>
            <person name="Becker E.A."/>
            <person name="Seitzer P.M."/>
            <person name="Tritt A."/>
            <person name="Larsen D."/>
            <person name="Krusor M."/>
            <person name="Yao A.I."/>
            <person name="Wu D."/>
            <person name="Madern D."/>
            <person name="Eisen J.A."/>
            <person name="Darling A.E."/>
            <person name="Facciotti M.T."/>
        </authorList>
    </citation>
    <scope>NUCLEOTIDE SEQUENCE [LARGE SCALE GENOMIC DNA]</scope>
    <source>
        <strain evidence="2 3">JCM 14624</strain>
    </source>
</reference>
<organism evidence="2 3">
    <name type="scientific">Halovivax asiaticus JCM 14624</name>
    <dbReference type="NCBI Taxonomy" id="1227490"/>
    <lineage>
        <taxon>Archaea</taxon>
        <taxon>Methanobacteriati</taxon>
        <taxon>Methanobacteriota</taxon>
        <taxon>Stenosarchaea group</taxon>
        <taxon>Halobacteria</taxon>
        <taxon>Halobacteriales</taxon>
        <taxon>Natrialbaceae</taxon>
        <taxon>Halovivax</taxon>
    </lineage>
</organism>
<dbReference type="RefSeq" id="WP_007697172.1">
    <property type="nucleotide sequence ID" value="NZ_AOIQ01000006.1"/>
</dbReference>
<sequence length="248" mass="26751">MVSVPNRRLVLAALAVTALLLVAGCTSNQIPDEQLDSEYDYSDLRERNATVAIDLEAGGLLDDGSFAAVYDLEDTDEIDVYRSGLFSDSPLDIESVRFWYANGTVVSGSDLAVDRGQSQTTISLPASNGTVAFSGAAGKKSFSLPAFRSGSYNVTLPADHRSSSLILGSVSPGGFDRSIHGDTETLQWESVDEPLSLQYYHERDIWIFYGAIVLAVVGGGIAAAVTYRRLAQLRRQRAEMGIEDDPSE</sequence>
<keyword evidence="1" id="KW-0472">Membrane</keyword>
<keyword evidence="1" id="KW-1133">Transmembrane helix</keyword>
<evidence type="ECO:0000313" key="3">
    <source>
        <dbReference type="Proteomes" id="UP000011560"/>
    </source>
</evidence>
<proteinExistence type="predicted"/>
<dbReference type="Proteomes" id="UP000011560">
    <property type="component" value="Unassembled WGS sequence"/>
</dbReference>
<dbReference type="OrthoDB" id="312630at2157"/>
<evidence type="ECO:0000313" key="2">
    <source>
        <dbReference type="EMBL" id="ELZ13611.1"/>
    </source>
</evidence>
<feature type="transmembrane region" description="Helical" evidence="1">
    <location>
        <begin position="206"/>
        <end position="227"/>
    </location>
</feature>
<dbReference type="Pfam" id="PF19119">
    <property type="entry name" value="DUF5803"/>
    <property type="match status" value="1"/>
</dbReference>
<comment type="caution">
    <text evidence="2">The sequence shown here is derived from an EMBL/GenBank/DDBJ whole genome shotgun (WGS) entry which is preliminary data.</text>
</comment>
<keyword evidence="1" id="KW-0812">Transmembrane</keyword>
<evidence type="ECO:0000256" key="1">
    <source>
        <dbReference type="SAM" id="Phobius"/>
    </source>
</evidence>
<accession>M0BRI2</accession>
<gene>
    <name evidence="2" type="ORF">C479_02161</name>
</gene>
<dbReference type="PROSITE" id="PS51257">
    <property type="entry name" value="PROKAR_LIPOPROTEIN"/>
    <property type="match status" value="1"/>
</dbReference>